<sequence length="147" mass="16709">MSALRQVLYGLALLAALGLFAWAQQQRLARAESETRLAIQGQQQAEQRGERQQLTIATLESHLQRERRAQTDLRQLQARLQQGLADRERTIENLKRENRDLQQWADQPLPPPAHRLRQRPALTGAAAYHQWLSGSTALHPSSNNPNP</sequence>
<keyword evidence="1" id="KW-0175">Coiled coil</keyword>
<dbReference type="EMBL" id="CP043311">
    <property type="protein sequence ID" value="QEY63357.1"/>
    <property type="molecule type" value="Genomic_DNA"/>
</dbReference>
<keyword evidence="3" id="KW-1185">Reference proteome</keyword>
<name>A0A5J6QLX3_9GAMM</name>
<gene>
    <name evidence="2" type="ORF">FXN65_15330</name>
</gene>
<reference evidence="2 3" key="1">
    <citation type="submission" date="2019-08" db="EMBL/GenBank/DDBJ databases">
        <title>Whole-genome Sequencing of e-waste polymer degrading bacterium Pseudomonas sp. strain PE08.</title>
        <authorList>
            <person name="Kirdat K."/>
            <person name="Debbarma P."/>
            <person name="Narawade N."/>
            <person name="Suyal D."/>
            <person name="Thorat V."/>
            <person name="Shouche Y."/>
            <person name="Goel R."/>
            <person name="Yadav A."/>
        </authorList>
    </citation>
    <scope>NUCLEOTIDE SEQUENCE [LARGE SCALE GENOMIC DNA]</scope>
    <source>
        <strain evidence="2 3">PE08</strain>
    </source>
</reference>
<dbReference type="InterPro" id="IPR020000">
    <property type="entry name" value="Phage_P2_LysB"/>
</dbReference>
<protein>
    <submittedName>
        <fullName evidence="2">LysB family phage lysis regulatory protein</fullName>
    </submittedName>
</protein>
<evidence type="ECO:0000313" key="3">
    <source>
        <dbReference type="Proteomes" id="UP000327179"/>
    </source>
</evidence>
<accession>A0A5J6QLX3</accession>
<evidence type="ECO:0000313" key="2">
    <source>
        <dbReference type="EMBL" id="QEY63357.1"/>
    </source>
</evidence>
<dbReference type="Proteomes" id="UP000327179">
    <property type="component" value="Chromosome"/>
</dbReference>
<organism evidence="2 3">
    <name type="scientific">Metapseudomonas lalkuanensis</name>
    <dbReference type="NCBI Taxonomy" id="2604832"/>
    <lineage>
        <taxon>Bacteria</taxon>
        <taxon>Pseudomonadati</taxon>
        <taxon>Pseudomonadota</taxon>
        <taxon>Gammaproteobacteria</taxon>
        <taxon>Pseudomonadales</taxon>
        <taxon>Pseudomonadaceae</taxon>
        <taxon>Metapseudomonas</taxon>
    </lineage>
</organism>
<evidence type="ECO:0000256" key="1">
    <source>
        <dbReference type="SAM" id="Coils"/>
    </source>
</evidence>
<dbReference type="KEGG" id="plal:FXN65_15330"/>
<dbReference type="AlphaFoldDB" id="A0A5J6QLX3"/>
<dbReference type="NCBIfam" id="TIGR03495">
    <property type="entry name" value="phage_LysB"/>
    <property type="match status" value="1"/>
</dbReference>
<feature type="coiled-coil region" evidence="1">
    <location>
        <begin position="59"/>
        <end position="107"/>
    </location>
</feature>
<proteinExistence type="predicted"/>